<keyword evidence="8 13" id="KW-0157">Chromophore</keyword>
<dbReference type="AlphaFoldDB" id="A0A068V6J7"/>
<evidence type="ECO:0000313" key="15">
    <source>
        <dbReference type="Proteomes" id="UP000295252"/>
    </source>
</evidence>
<evidence type="ECO:0000256" key="12">
    <source>
        <dbReference type="PIRSR" id="PIRSR601344-1"/>
    </source>
</evidence>
<keyword evidence="15" id="KW-1185">Reference proteome</keyword>
<dbReference type="InParanoid" id="A0A068V6J7"/>
<dbReference type="GO" id="GO:0009522">
    <property type="term" value="C:photosystem I"/>
    <property type="evidence" value="ECO:0007669"/>
    <property type="project" value="UniProtKB-KW"/>
</dbReference>
<dbReference type="GO" id="GO:0009765">
    <property type="term" value="P:photosynthesis, light harvesting"/>
    <property type="evidence" value="ECO:0007669"/>
    <property type="project" value="InterPro"/>
</dbReference>
<feature type="binding site" description="axial binding residue" evidence="12">
    <location>
        <position position="123"/>
    </location>
    <ligand>
        <name>chlorophyll b</name>
        <dbReference type="ChEBI" id="CHEBI:61721"/>
        <label>1</label>
    </ligand>
    <ligandPart>
        <name>Mg</name>
        <dbReference type="ChEBI" id="CHEBI:25107"/>
    </ligandPart>
</feature>
<keyword evidence="13" id="KW-0603">Photosystem I</keyword>
<evidence type="ECO:0000256" key="5">
    <source>
        <dbReference type="ARBA" id="ARBA00022640"/>
    </source>
</evidence>
<feature type="binding site" evidence="12">
    <location>
        <position position="68"/>
    </location>
    <ligand>
        <name>chlorophyll a</name>
        <dbReference type="ChEBI" id="CHEBI:58416"/>
        <label>1</label>
    </ligand>
</feature>
<evidence type="ECO:0000256" key="9">
    <source>
        <dbReference type="ARBA" id="ARBA00023078"/>
    </source>
</evidence>
<organism evidence="14 15">
    <name type="scientific">Coffea canephora</name>
    <name type="common">Robusta coffee</name>
    <dbReference type="NCBI Taxonomy" id="49390"/>
    <lineage>
        <taxon>Eukaryota</taxon>
        <taxon>Viridiplantae</taxon>
        <taxon>Streptophyta</taxon>
        <taxon>Embryophyta</taxon>
        <taxon>Tracheophyta</taxon>
        <taxon>Spermatophyta</taxon>
        <taxon>Magnoliopsida</taxon>
        <taxon>eudicotyledons</taxon>
        <taxon>Gunneridae</taxon>
        <taxon>Pentapetalae</taxon>
        <taxon>asterids</taxon>
        <taxon>lamiids</taxon>
        <taxon>Gentianales</taxon>
        <taxon>Rubiaceae</taxon>
        <taxon>Ixoroideae</taxon>
        <taxon>Gardenieae complex</taxon>
        <taxon>Bertiereae - Coffeeae clade</taxon>
        <taxon>Coffeeae</taxon>
        <taxon>Coffea</taxon>
    </lineage>
</organism>
<evidence type="ECO:0000313" key="14">
    <source>
        <dbReference type="EMBL" id="CDP15528.1"/>
    </source>
</evidence>
<dbReference type="Gramene" id="CDP15528">
    <property type="protein sequence ID" value="CDP15528"/>
    <property type="gene ID" value="GSCOC_T00015390001"/>
</dbReference>
<keyword evidence="5 13" id="KW-0934">Plastid</keyword>
<name>A0A068V6J7_COFCA</name>
<feature type="binding site" evidence="12">
    <location>
        <position position="46"/>
    </location>
    <ligand>
        <name>chlorophyll a</name>
        <dbReference type="ChEBI" id="CHEBI:58416"/>
        <label>1</label>
    </ligand>
</feature>
<keyword evidence="6" id="KW-0812">Transmembrane</keyword>
<feature type="binding site" description="axial binding residue" evidence="12">
    <location>
        <position position="131"/>
    </location>
    <ligand>
        <name>chlorophyll b</name>
        <dbReference type="ChEBI" id="CHEBI:61721"/>
        <label>1</label>
    </ligand>
    <ligandPart>
        <name>Mg</name>
        <dbReference type="ChEBI" id="CHEBI:25107"/>
    </ligandPart>
</feature>
<dbReference type="OrthoDB" id="423598at2759"/>
<keyword evidence="3 13" id="KW-0150">Chloroplast</keyword>
<comment type="similarity">
    <text evidence="13">Belongs to the light-harvesting chlorophyll a/b-binding (LHC) protein family.</text>
</comment>
<evidence type="ECO:0000256" key="4">
    <source>
        <dbReference type="ARBA" id="ARBA00022531"/>
    </source>
</evidence>
<dbReference type="SUPFAM" id="SSF103511">
    <property type="entry name" value="Chlorophyll a-b binding protein"/>
    <property type="match status" value="1"/>
</dbReference>
<reference evidence="15" key="1">
    <citation type="journal article" date="2014" name="Science">
        <title>The coffee genome provides insight into the convergent evolution of caffeine biosynthesis.</title>
        <authorList>
            <person name="Denoeud F."/>
            <person name="Carretero-Paulet L."/>
            <person name="Dereeper A."/>
            <person name="Droc G."/>
            <person name="Guyot R."/>
            <person name="Pietrella M."/>
            <person name="Zheng C."/>
            <person name="Alberti A."/>
            <person name="Anthony F."/>
            <person name="Aprea G."/>
            <person name="Aury J.M."/>
            <person name="Bento P."/>
            <person name="Bernard M."/>
            <person name="Bocs S."/>
            <person name="Campa C."/>
            <person name="Cenci A."/>
            <person name="Combes M.C."/>
            <person name="Crouzillat D."/>
            <person name="Da Silva C."/>
            <person name="Daddiego L."/>
            <person name="De Bellis F."/>
            <person name="Dussert S."/>
            <person name="Garsmeur O."/>
            <person name="Gayraud T."/>
            <person name="Guignon V."/>
            <person name="Jahn K."/>
            <person name="Jamilloux V."/>
            <person name="Joet T."/>
            <person name="Labadie K."/>
            <person name="Lan T."/>
            <person name="Leclercq J."/>
            <person name="Lepelley M."/>
            <person name="Leroy T."/>
            <person name="Li L.T."/>
            <person name="Librado P."/>
            <person name="Lopez L."/>
            <person name="Munoz A."/>
            <person name="Noel B."/>
            <person name="Pallavicini A."/>
            <person name="Perrotta G."/>
            <person name="Poncet V."/>
            <person name="Pot D."/>
            <person name="Priyono X."/>
            <person name="Rigoreau M."/>
            <person name="Rouard M."/>
            <person name="Rozas J."/>
            <person name="Tranchant-Dubreuil C."/>
            <person name="VanBuren R."/>
            <person name="Zhang Q."/>
            <person name="Andrade A.C."/>
            <person name="Argout X."/>
            <person name="Bertrand B."/>
            <person name="de Kochko A."/>
            <person name="Graziosi G."/>
            <person name="Henry R.J."/>
            <person name="Jayarama X."/>
            <person name="Ming R."/>
            <person name="Nagai C."/>
            <person name="Rounsley S."/>
            <person name="Sankoff D."/>
            <person name="Giuliano G."/>
            <person name="Albert V.A."/>
            <person name="Wincker P."/>
            <person name="Lashermes P."/>
        </authorList>
    </citation>
    <scope>NUCLEOTIDE SEQUENCE [LARGE SCALE GENOMIC DNA]</scope>
    <source>
        <strain evidence="15">cv. DH200-94</strain>
    </source>
</reference>
<proteinExistence type="inferred from homology"/>
<evidence type="ECO:0000256" key="11">
    <source>
        <dbReference type="ARBA" id="ARBA00023276"/>
    </source>
</evidence>
<feature type="binding site" evidence="12">
    <location>
        <position position="103"/>
    </location>
    <ligand>
        <name>chlorophyll a</name>
        <dbReference type="ChEBI" id="CHEBI:58416"/>
        <label>1</label>
    </ligand>
</feature>
<evidence type="ECO:0000256" key="1">
    <source>
        <dbReference type="ARBA" id="ARBA00004454"/>
    </source>
</evidence>
<dbReference type="Pfam" id="PF00504">
    <property type="entry name" value="Chloroa_b-bind"/>
    <property type="match status" value="1"/>
</dbReference>
<sequence>MRKTVVKPKPLSGSPWYGPYRLLYLGPLSGSPLSYVIGEFPGDYRWDTTGLLANPETFAKNRELVVIHSRWAMLGTLGCVFPKLLSRNGVKFREAVWFKTGSQIFSEGGLDYLGNPSLIHAQSVLAIWVSQVVLVGLWRATDCRRTAWGVLTHTNLLEGALVLLDWQMIVRLLLSLKSRKSRIVGL</sequence>
<evidence type="ECO:0000256" key="6">
    <source>
        <dbReference type="ARBA" id="ARBA00022692"/>
    </source>
</evidence>
<keyword evidence="7" id="KW-1133">Transmembrane helix</keyword>
<evidence type="ECO:0000256" key="8">
    <source>
        <dbReference type="ARBA" id="ARBA00022991"/>
    </source>
</evidence>
<keyword evidence="11 13" id="KW-0604">Photosystem II</keyword>
<dbReference type="GO" id="GO:0016168">
    <property type="term" value="F:chlorophyll binding"/>
    <property type="evidence" value="ECO:0007669"/>
    <property type="project" value="UniProtKB-KW"/>
</dbReference>
<feature type="binding site" description="axial binding residue" evidence="12">
    <location>
        <position position="70"/>
    </location>
    <ligand>
        <name>chlorophyll b</name>
        <dbReference type="ChEBI" id="CHEBI:61721"/>
        <label>1</label>
    </ligand>
    <ligandPart>
        <name>Mg</name>
        <dbReference type="ChEBI" id="CHEBI:25107"/>
    </ligandPart>
</feature>
<keyword evidence="10" id="KW-0472">Membrane</keyword>
<dbReference type="STRING" id="49390.A0A068V6J7"/>
<protein>
    <recommendedName>
        <fullName evidence="13">Chlorophyll a-b binding protein, chloroplastic</fullName>
    </recommendedName>
</protein>
<evidence type="ECO:0000256" key="10">
    <source>
        <dbReference type="ARBA" id="ARBA00023136"/>
    </source>
</evidence>
<dbReference type="PhylomeDB" id="A0A068V6J7"/>
<dbReference type="Proteomes" id="UP000295252">
    <property type="component" value="Chromosome IV"/>
</dbReference>
<feature type="binding site" evidence="12">
    <location>
        <position position="113"/>
    </location>
    <ligand>
        <name>chlorophyll a</name>
        <dbReference type="ChEBI" id="CHEBI:58416"/>
        <label>1</label>
    </ligand>
</feature>
<evidence type="ECO:0000256" key="3">
    <source>
        <dbReference type="ARBA" id="ARBA00022528"/>
    </source>
</evidence>
<gene>
    <name evidence="14" type="ORF">GSCOC_T00015390001</name>
</gene>
<evidence type="ECO:0000256" key="13">
    <source>
        <dbReference type="RuleBase" id="RU363080"/>
    </source>
</evidence>
<dbReference type="OMA" id="DCRRTAW"/>
<dbReference type="GO" id="GO:0009535">
    <property type="term" value="C:chloroplast thylakoid membrane"/>
    <property type="evidence" value="ECO:0007669"/>
    <property type="project" value="UniProtKB-SubCell"/>
</dbReference>
<feature type="binding site" description="axial binding residue" evidence="12">
    <location>
        <position position="24"/>
    </location>
    <ligand>
        <name>chlorophyll b</name>
        <dbReference type="ChEBI" id="CHEBI:61721"/>
        <label>1</label>
    </ligand>
    <ligandPart>
        <name>Mg</name>
        <dbReference type="ChEBI" id="CHEBI:25107"/>
    </ligandPart>
</feature>
<dbReference type="InterPro" id="IPR001344">
    <property type="entry name" value="Chloro_AB-bd_pln"/>
</dbReference>
<accession>A0A068V6J7</accession>
<comment type="subcellular location">
    <subcellularLocation>
        <location evidence="1">Plastid</location>
        <location evidence="1">Chloroplast thylakoid membrane</location>
        <topology evidence="1">Multi-pass membrane protein</topology>
    </subcellularLocation>
</comment>
<evidence type="ECO:0000256" key="7">
    <source>
        <dbReference type="ARBA" id="ARBA00022989"/>
    </source>
</evidence>
<comment type="function">
    <text evidence="13">The light-harvesting complex (LHC) functions as a light receptor, it captures and delivers excitation energy to photosystems with which it is closely associated.</text>
</comment>
<keyword evidence="9 13" id="KW-0793">Thylakoid</keyword>
<dbReference type="Gene3D" id="1.10.3460.10">
    <property type="entry name" value="Chlorophyll a/b binding protein domain"/>
    <property type="match status" value="1"/>
</dbReference>
<dbReference type="EMBL" id="HG739184">
    <property type="protein sequence ID" value="CDP15528.1"/>
    <property type="molecule type" value="Genomic_DNA"/>
</dbReference>
<keyword evidence="2 12" id="KW-0148">Chlorophyll</keyword>
<dbReference type="PANTHER" id="PTHR21649">
    <property type="entry name" value="CHLOROPHYLL A/B BINDING PROTEIN"/>
    <property type="match status" value="1"/>
</dbReference>
<dbReference type="GO" id="GO:0009523">
    <property type="term" value="C:photosystem II"/>
    <property type="evidence" value="ECO:0007669"/>
    <property type="project" value="UniProtKB-KW"/>
</dbReference>
<evidence type="ECO:0000256" key="2">
    <source>
        <dbReference type="ARBA" id="ARBA00022494"/>
    </source>
</evidence>
<dbReference type="InterPro" id="IPR022796">
    <property type="entry name" value="Chloroa_b-bind"/>
</dbReference>
<keyword evidence="4 13" id="KW-0602">Photosynthesis</keyword>